<gene>
    <name evidence="12" type="ORF">WR25_15204</name>
</gene>
<name>A0A2A2K7W7_9BILA</name>
<evidence type="ECO:0000259" key="10">
    <source>
        <dbReference type="PROSITE" id="PS51075"/>
    </source>
</evidence>
<dbReference type="STRING" id="2018661.A0A2A2K7W7"/>
<dbReference type="SUPFAM" id="SSF49879">
    <property type="entry name" value="SMAD/FHA domain"/>
    <property type="match status" value="1"/>
</dbReference>
<dbReference type="GO" id="GO:0030154">
    <property type="term" value="P:cell differentiation"/>
    <property type="evidence" value="ECO:0007669"/>
    <property type="project" value="TreeGrafter"/>
</dbReference>
<comment type="caution">
    <text evidence="12">The sequence shown here is derived from an EMBL/GenBank/DDBJ whole genome shotgun (WGS) entry which is preliminary data.</text>
</comment>
<keyword evidence="3" id="KW-0862">Zinc</keyword>
<dbReference type="GO" id="GO:0009791">
    <property type="term" value="P:post-embryonic development"/>
    <property type="evidence" value="ECO:0007669"/>
    <property type="project" value="UniProtKB-ARBA"/>
</dbReference>
<dbReference type="Proteomes" id="UP000218231">
    <property type="component" value="Unassembled WGS sequence"/>
</dbReference>
<dbReference type="GO" id="GO:0000981">
    <property type="term" value="F:DNA-binding transcription factor activity, RNA polymerase II-specific"/>
    <property type="evidence" value="ECO:0007669"/>
    <property type="project" value="TreeGrafter"/>
</dbReference>
<dbReference type="EMBL" id="LIAE01009379">
    <property type="protein sequence ID" value="PAV70010.1"/>
    <property type="molecule type" value="Genomic_DNA"/>
</dbReference>
<organism evidence="12 13">
    <name type="scientific">Diploscapter pachys</name>
    <dbReference type="NCBI Taxonomy" id="2018661"/>
    <lineage>
        <taxon>Eukaryota</taxon>
        <taxon>Metazoa</taxon>
        <taxon>Ecdysozoa</taxon>
        <taxon>Nematoda</taxon>
        <taxon>Chromadorea</taxon>
        <taxon>Rhabditida</taxon>
        <taxon>Rhabditina</taxon>
        <taxon>Rhabditomorpha</taxon>
        <taxon>Rhabditoidea</taxon>
        <taxon>Rhabditidae</taxon>
        <taxon>Diploscapter</taxon>
    </lineage>
</organism>
<dbReference type="GO" id="GO:0046872">
    <property type="term" value="F:metal ion binding"/>
    <property type="evidence" value="ECO:0007669"/>
    <property type="project" value="UniProtKB-KW"/>
</dbReference>
<evidence type="ECO:0000256" key="5">
    <source>
        <dbReference type="ARBA" id="ARBA00023163"/>
    </source>
</evidence>
<protein>
    <recommendedName>
        <fullName evidence="7">Mothers against decapentaplegic homolog</fullName>
        <shortName evidence="7">MAD homolog</shortName>
        <shortName evidence="7">Mothers against DPP homolog</shortName>
    </recommendedName>
    <alternativeName>
        <fullName evidence="7">SMAD family member</fullName>
    </alternativeName>
</protein>
<dbReference type="FunFam" id="2.60.200.10:FF:000002">
    <property type="entry name" value="Mothers against decapentaplegic homolog"/>
    <property type="match status" value="1"/>
</dbReference>
<keyword evidence="2" id="KW-0479">Metal-binding</keyword>
<dbReference type="InterPro" id="IPR001132">
    <property type="entry name" value="SMAD_dom_Dwarfin-type"/>
</dbReference>
<evidence type="ECO:0000256" key="3">
    <source>
        <dbReference type="ARBA" id="ARBA00022833"/>
    </source>
</evidence>
<keyword evidence="13" id="KW-1185">Reference proteome</keyword>
<dbReference type="InterPro" id="IPR013790">
    <property type="entry name" value="Dwarfin"/>
</dbReference>
<comment type="similarity">
    <text evidence="1 7">Belongs to the dwarfin/SMAD family.</text>
</comment>
<evidence type="ECO:0000256" key="7">
    <source>
        <dbReference type="RuleBase" id="RU361195"/>
    </source>
</evidence>
<dbReference type="AlphaFoldDB" id="A0A2A2K7W7"/>
<evidence type="ECO:0000256" key="8">
    <source>
        <dbReference type="SAM" id="Coils"/>
    </source>
</evidence>
<evidence type="ECO:0000256" key="1">
    <source>
        <dbReference type="ARBA" id="ARBA00005545"/>
    </source>
</evidence>
<feature type="region of interest" description="Disordered" evidence="9">
    <location>
        <begin position="67"/>
        <end position="98"/>
    </location>
</feature>
<sequence>MNSNASVVASTSSSGTFPFFPSSSQTYSDAQPSVSTSMYNSMQYSSPLLCGMQSQYFNSNQLQPSSGPGAYQFAPRQTLQQQHSMPSSSSSSFTPFLDDPPPSSCSSLFLPSPCSLVSPLPLPISASASTIPPNLAPHGSAHQTTAMDSCQQISHVLQCYQQGGEDIEFVKKAIESLVKKLKDKRQELDSLITAITAAGKQPTGCVTIQVREIALNYDLWMVACKWQAGKEFLMLSTHEYGDGLILLKLLQKNSQCTTPTDDSDFICINPYHYERVVSNGLNPLDVNSSEQMHNLTVGQKPIKEDYGLEYDMNGQHMQQQSSQQQSYQDWINSGCIPNQQLNNEMYQSNNDLSQVHIPASSHVPDHWCSIIYYELDTQIGETFKVRWEMPEVTVDGGMDPQGEKSGRFCLGALSNIHRGEASEKARIHIGHGLHLQHLPDGRVILQSLSKIFVQSGYLDFCNGCPYGSKVHRFTQESPPTTLFDLRWAYKEMLSRTRSTSEALRAQAAAVAGYSQGAQLANLPSMMADSGVDGMRSSFCTIKVSFVKGWGERYPRKAIKETPCWIEIQLHRPLQLLDQLLKSSGSL</sequence>
<dbReference type="Gene3D" id="2.60.200.10">
    <property type="match status" value="1"/>
</dbReference>
<keyword evidence="7" id="KW-0963">Cytoplasm</keyword>
<feature type="domain" description="MH1" evidence="10">
    <location>
        <begin position="152"/>
        <end position="282"/>
    </location>
</feature>
<evidence type="ECO:0000256" key="6">
    <source>
        <dbReference type="ARBA" id="ARBA00023242"/>
    </source>
</evidence>
<dbReference type="Gene3D" id="3.90.520.10">
    <property type="entry name" value="SMAD MH1 domain"/>
    <property type="match status" value="1"/>
</dbReference>
<dbReference type="SUPFAM" id="SSF56366">
    <property type="entry name" value="SMAD MH1 domain"/>
    <property type="match status" value="1"/>
</dbReference>
<dbReference type="PROSITE" id="PS51075">
    <property type="entry name" value="MH1"/>
    <property type="match status" value="1"/>
</dbReference>
<dbReference type="GO" id="GO:0071144">
    <property type="term" value="C:heteromeric SMAD protein complex"/>
    <property type="evidence" value="ECO:0007669"/>
    <property type="project" value="TreeGrafter"/>
</dbReference>
<proteinExistence type="inferred from homology"/>
<dbReference type="InterPro" id="IPR036578">
    <property type="entry name" value="SMAD_MH1_sf"/>
</dbReference>
<dbReference type="OrthoDB" id="5875866at2759"/>
<comment type="subcellular location">
    <subcellularLocation>
        <location evidence="7">Cytoplasm</location>
    </subcellularLocation>
    <subcellularLocation>
        <location evidence="7">Nucleus</location>
    </subcellularLocation>
</comment>
<evidence type="ECO:0000313" key="13">
    <source>
        <dbReference type="Proteomes" id="UP000218231"/>
    </source>
</evidence>
<keyword evidence="4 7" id="KW-0805">Transcription regulation</keyword>
<dbReference type="GO" id="GO:0051239">
    <property type="term" value="P:regulation of multicellular organismal process"/>
    <property type="evidence" value="ECO:0007669"/>
    <property type="project" value="UniProtKB-ARBA"/>
</dbReference>
<evidence type="ECO:0000259" key="11">
    <source>
        <dbReference type="PROSITE" id="PS51076"/>
    </source>
</evidence>
<feature type="compositionally biased region" description="Low complexity" evidence="9">
    <location>
        <begin position="84"/>
        <end position="97"/>
    </location>
</feature>
<keyword evidence="6 7" id="KW-0539">Nucleus</keyword>
<dbReference type="GO" id="GO:0009653">
    <property type="term" value="P:anatomical structure morphogenesis"/>
    <property type="evidence" value="ECO:0007669"/>
    <property type="project" value="TreeGrafter"/>
</dbReference>
<dbReference type="GO" id="GO:0050793">
    <property type="term" value="P:regulation of developmental process"/>
    <property type="evidence" value="ECO:0007669"/>
    <property type="project" value="UniProtKB-ARBA"/>
</dbReference>
<dbReference type="PANTHER" id="PTHR13703:SF45">
    <property type="entry name" value="MOTHERS AGAINST DECAPENTAPLEGIC HOMOLOG"/>
    <property type="match status" value="1"/>
</dbReference>
<dbReference type="InterPro" id="IPR017855">
    <property type="entry name" value="SMAD-like_dom_sf"/>
</dbReference>
<evidence type="ECO:0000256" key="2">
    <source>
        <dbReference type="ARBA" id="ARBA00022723"/>
    </source>
</evidence>
<evidence type="ECO:0000256" key="4">
    <source>
        <dbReference type="ARBA" id="ARBA00023015"/>
    </source>
</evidence>
<dbReference type="PROSITE" id="PS51076">
    <property type="entry name" value="MH2"/>
    <property type="match status" value="1"/>
</dbReference>
<feature type="coiled-coil region" evidence="8">
    <location>
        <begin position="167"/>
        <end position="194"/>
    </location>
</feature>
<dbReference type="Pfam" id="PF03165">
    <property type="entry name" value="MH1"/>
    <property type="match status" value="1"/>
</dbReference>
<dbReference type="SMART" id="SM00523">
    <property type="entry name" value="DWA"/>
    <property type="match status" value="1"/>
</dbReference>
<dbReference type="PANTHER" id="PTHR13703">
    <property type="entry name" value="SMAD"/>
    <property type="match status" value="1"/>
</dbReference>
<evidence type="ECO:0000313" key="12">
    <source>
        <dbReference type="EMBL" id="PAV70010.1"/>
    </source>
</evidence>
<dbReference type="GO" id="GO:0000978">
    <property type="term" value="F:RNA polymerase II cis-regulatory region sequence-specific DNA binding"/>
    <property type="evidence" value="ECO:0007669"/>
    <property type="project" value="TreeGrafter"/>
</dbReference>
<dbReference type="InterPro" id="IPR008984">
    <property type="entry name" value="SMAD_FHA_dom_sf"/>
</dbReference>
<dbReference type="GO" id="GO:0005737">
    <property type="term" value="C:cytoplasm"/>
    <property type="evidence" value="ECO:0007669"/>
    <property type="project" value="UniProtKB-SubCell"/>
</dbReference>
<dbReference type="GO" id="GO:0060395">
    <property type="term" value="P:SMAD protein signal transduction"/>
    <property type="evidence" value="ECO:0007669"/>
    <property type="project" value="TreeGrafter"/>
</dbReference>
<keyword evidence="5 7" id="KW-0804">Transcription</keyword>
<dbReference type="SMART" id="SM00524">
    <property type="entry name" value="DWB"/>
    <property type="match status" value="1"/>
</dbReference>
<reference evidence="12 13" key="1">
    <citation type="journal article" date="2017" name="Curr. Biol.">
        <title>Genome architecture and evolution of a unichromosomal asexual nematode.</title>
        <authorList>
            <person name="Fradin H."/>
            <person name="Zegar C."/>
            <person name="Gutwein M."/>
            <person name="Lucas J."/>
            <person name="Kovtun M."/>
            <person name="Corcoran D."/>
            <person name="Baugh L.R."/>
            <person name="Kiontke K."/>
            <person name="Gunsalus K."/>
            <person name="Fitch D.H."/>
            <person name="Piano F."/>
        </authorList>
    </citation>
    <scope>NUCLEOTIDE SEQUENCE [LARGE SCALE GENOMIC DNA]</scope>
    <source>
        <strain evidence="12">PF1309</strain>
    </source>
</reference>
<evidence type="ECO:0000256" key="9">
    <source>
        <dbReference type="SAM" id="MobiDB-lite"/>
    </source>
</evidence>
<dbReference type="InterPro" id="IPR003619">
    <property type="entry name" value="MAD_homology1_Dwarfin-type"/>
</dbReference>
<accession>A0A2A2K7W7</accession>
<keyword evidence="8" id="KW-0175">Coiled coil</keyword>
<dbReference type="InterPro" id="IPR013019">
    <property type="entry name" value="MAD_homology_MH1"/>
</dbReference>
<dbReference type="Pfam" id="PF03166">
    <property type="entry name" value="MH2"/>
    <property type="match status" value="1"/>
</dbReference>
<feature type="domain" description="MH2" evidence="11">
    <location>
        <begin position="367"/>
        <end position="586"/>
    </location>
</feature>
<dbReference type="GO" id="GO:0030509">
    <property type="term" value="P:BMP signaling pathway"/>
    <property type="evidence" value="ECO:0007669"/>
    <property type="project" value="TreeGrafter"/>
</dbReference>
<dbReference type="GO" id="GO:0070411">
    <property type="term" value="F:I-SMAD binding"/>
    <property type="evidence" value="ECO:0007669"/>
    <property type="project" value="TreeGrafter"/>
</dbReference>